<dbReference type="AlphaFoldDB" id="A0A645G5Q8"/>
<dbReference type="Gene3D" id="2.30.29.30">
    <property type="entry name" value="Pleckstrin-homology domain (PH domain)/Phosphotyrosine-binding domain (PTB)"/>
    <property type="match status" value="1"/>
</dbReference>
<feature type="domain" description="GRAM" evidence="1">
    <location>
        <begin position="10"/>
        <end position="111"/>
    </location>
</feature>
<gene>
    <name evidence="2" type="ORF">SDC9_168649</name>
</gene>
<dbReference type="SUPFAM" id="SSF50729">
    <property type="entry name" value="PH domain-like"/>
    <property type="match status" value="1"/>
</dbReference>
<evidence type="ECO:0000259" key="1">
    <source>
        <dbReference type="Pfam" id="PF02893"/>
    </source>
</evidence>
<sequence>MLGAIAVYSFPLTDDEQILRKDLANLYCDGEAFNGALYLTNDRIVFVGYILDINNKYLEEIPLTHVQELKQEKTFFFIPNVLVITTIKERNLKFIVNHRSEWYSLILEQINK</sequence>
<reference evidence="2" key="1">
    <citation type="submission" date="2019-08" db="EMBL/GenBank/DDBJ databases">
        <authorList>
            <person name="Kucharzyk K."/>
            <person name="Murdoch R.W."/>
            <person name="Higgins S."/>
            <person name="Loffler F."/>
        </authorList>
    </citation>
    <scope>NUCLEOTIDE SEQUENCE</scope>
</reference>
<dbReference type="EMBL" id="VSSQ01069222">
    <property type="protein sequence ID" value="MPN21270.1"/>
    <property type="molecule type" value="Genomic_DNA"/>
</dbReference>
<proteinExistence type="predicted"/>
<dbReference type="InterPro" id="IPR004182">
    <property type="entry name" value="GRAM"/>
</dbReference>
<evidence type="ECO:0000313" key="2">
    <source>
        <dbReference type="EMBL" id="MPN21270.1"/>
    </source>
</evidence>
<dbReference type="InterPro" id="IPR011993">
    <property type="entry name" value="PH-like_dom_sf"/>
</dbReference>
<comment type="caution">
    <text evidence="2">The sequence shown here is derived from an EMBL/GenBank/DDBJ whole genome shotgun (WGS) entry which is preliminary data.</text>
</comment>
<organism evidence="2">
    <name type="scientific">bioreactor metagenome</name>
    <dbReference type="NCBI Taxonomy" id="1076179"/>
    <lineage>
        <taxon>unclassified sequences</taxon>
        <taxon>metagenomes</taxon>
        <taxon>ecological metagenomes</taxon>
    </lineage>
</organism>
<dbReference type="Pfam" id="PF02893">
    <property type="entry name" value="GRAM"/>
    <property type="match status" value="1"/>
</dbReference>
<name>A0A645G5Q8_9ZZZZ</name>
<protein>
    <recommendedName>
        <fullName evidence="1">GRAM domain-containing protein</fullName>
    </recommendedName>
</protein>
<accession>A0A645G5Q8</accession>